<name>A0A7X6MY72_9STRE</name>
<feature type="DNA-binding region" description="H-T-H motif" evidence="2">
    <location>
        <begin position="35"/>
        <end position="54"/>
    </location>
</feature>
<keyword evidence="1 2" id="KW-0238">DNA-binding</keyword>
<organism evidence="4 5">
    <name type="scientific">Streptococcus ovuberis</name>
    <dbReference type="NCBI Taxonomy" id="1936207"/>
    <lineage>
        <taxon>Bacteria</taxon>
        <taxon>Bacillati</taxon>
        <taxon>Bacillota</taxon>
        <taxon>Bacilli</taxon>
        <taxon>Lactobacillales</taxon>
        <taxon>Streptococcaceae</taxon>
        <taxon>Streptococcus</taxon>
    </lineage>
</organism>
<evidence type="ECO:0000256" key="1">
    <source>
        <dbReference type="ARBA" id="ARBA00023125"/>
    </source>
</evidence>
<dbReference type="Pfam" id="PF00440">
    <property type="entry name" value="TetR_N"/>
    <property type="match status" value="1"/>
</dbReference>
<dbReference type="AlphaFoldDB" id="A0A7X6MY72"/>
<dbReference type="PANTHER" id="PTHR43479:SF11">
    <property type="entry name" value="ACREF_ENVCD OPERON REPRESSOR-RELATED"/>
    <property type="match status" value="1"/>
</dbReference>
<gene>
    <name evidence="4" type="ORF">HF992_03345</name>
</gene>
<dbReference type="EMBL" id="JAAXPR010000004">
    <property type="protein sequence ID" value="NKZ19889.1"/>
    <property type="molecule type" value="Genomic_DNA"/>
</dbReference>
<evidence type="ECO:0000256" key="2">
    <source>
        <dbReference type="PROSITE-ProRule" id="PRU00335"/>
    </source>
</evidence>
<proteinExistence type="predicted"/>
<evidence type="ECO:0000313" key="5">
    <source>
        <dbReference type="Proteomes" id="UP000522720"/>
    </source>
</evidence>
<sequence>MKLTGFEDLRIQRTVTAISQAFEELICELDYDNITVTELAKRALINKKTFYRYYPTLNDLLAEMQEQYAQAYIDVIKDFSLPKDLEKMQRAFFEFSAQQGEAYDKITISQSSYREIRQDMVDMVMASTWSKAEKVNQLSDFQKISLLNFVQHTGLAIYRQWVEEGKKTPLEDVIETANLLTLAGVNSLLT</sequence>
<accession>A0A7X6MY72</accession>
<dbReference type="SUPFAM" id="SSF46689">
    <property type="entry name" value="Homeodomain-like"/>
    <property type="match status" value="1"/>
</dbReference>
<evidence type="ECO:0000259" key="3">
    <source>
        <dbReference type="PROSITE" id="PS50977"/>
    </source>
</evidence>
<evidence type="ECO:0000313" key="4">
    <source>
        <dbReference type="EMBL" id="NKZ19889.1"/>
    </source>
</evidence>
<reference evidence="4 5" key="1">
    <citation type="submission" date="2020-04" db="EMBL/GenBank/DDBJ databases">
        <title>MicrobeNet Type strains.</title>
        <authorList>
            <person name="Nicholson A.C."/>
        </authorList>
    </citation>
    <scope>NUCLEOTIDE SEQUENCE [LARGE SCALE GENOMIC DNA]</scope>
    <source>
        <strain evidence="4 5">CCUG 69612</strain>
    </source>
</reference>
<dbReference type="Gene3D" id="1.10.357.10">
    <property type="entry name" value="Tetracycline Repressor, domain 2"/>
    <property type="match status" value="1"/>
</dbReference>
<dbReference type="InterPro" id="IPR009057">
    <property type="entry name" value="Homeodomain-like_sf"/>
</dbReference>
<dbReference type="GO" id="GO:0003677">
    <property type="term" value="F:DNA binding"/>
    <property type="evidence" value="ECO:0007669"/>
    <property type="project" value="UniProtKB-UniRule"/>
</dbReference>
<dbReference type="PANTHER" id="PTHR43479">
    <property type="entry name" value="ACREF/ENVCD OPERON REPRESSOR-RELATED"/>
    <property type="match status" value="1"/>
</dbReference>
<dbReference type="Proteomes" id="UP000522720">
    <property type="component" value="Unassembled WGS sequence"/>
</dbReference>
<dbReference type="RefSeq" id="WP_168548646.1">
    <property type="nucleotide sequence ID" value="NZ_JAAXPR010000004.1"/>
</dbReference>
<comment type="caution">
    <text evidence="4">The sequence shown here is derived from an EMBL/GenBank/DDBJ whole genome shotgun (WGS) entry which is preliminary data.</text>
</comment>
<dbReference type="InterPro" id="IPR050624">
    <property type="entry name" value="HTH-type_Tx_Regulator"/>
</dbReference>
<keyword evidence="5" id="KW-1185">Reference proteome</keyword>
<protein>
    <submittedName>
        <fullName evidence="4">TetR/AcrR family transcriptional regulator</fullName>
    </submittedName>
</protein>
<dbReference type="InterPro" id="IPR001647">
    <property type="entry name" value="HTH_TetR"/>
</dbReference>
<dbReference type="PROSITE" id="PS50977">
    <property type="entry name" value="HTH_TETR_2"/>
    <property type="match status" value="1"/>
</dbReference>
<feature type="domain" description="HTH tetR-type" evidence="3">
    <location>
        <begin position="12"/>
        <end position="72"/>
    </location>
</feature>